<dbReference type="AlphaFoldDB" id="A0AAV9NZS5"/>
<feature type="region of interest" description="Disordered" evidence="1">
    <location>
        <begin position="144"/>
        <end position="186"/>
    </location>
</feature>
<evidence type="ECO:0000313" key="3">
    <source>
        <dbReference type="Proteomes" id="UP001337655"/>
    </source>
</evidence>
<feature type="compositionally biased region" description="Polar residues" evidence="1">
    <location>
        <begin position="57"/>
        <end position="72"/>
    </location>
</feature>
<reference evidence="2 3" key="1">
    <citation type="submission" date="2023-08" db="EMBL/GenBank/DDBJ databases">
        <title>Black Yeasts Isolated from many extreme environments.</title>
        <authorList>
            <person name="Coleine C."/>
            <person name="Stajich J.E."/>
            <person name="Selbmann L."/>
        </authorList>
    </citation>
    <scope>NUCLEOTIDE SEQUENCE [LARGE SCALE GENOMIC DNA]</scope>
    <source>
        <strain evidence="2 3">CCFEE 5935</strain>
    </source>
</reference>
<dbReference type="EMBL" id="JAVRRT010000016">
    <property type="protein sequence ID" value="KAK5165520.1"/>
    <property type="molecule type" value="Genomic_DNA"/>
</dbReference>
<gene>
    <name evidence="2" type="ORF">LTR77_009049</name>
</gene>
<keyword evidence="3" id="KW-1185">Reference proteome</keyword>
<accession>A0AAV9NZS5</accession>
<feature type="region of interest" description="Disordered" evidence="1">
    <location>
        <begin position="24"/>
        <end position="95"/>
    </location>
</feature>
<dbReference type="Proteomes" id="UP001337655">
    <property type="component" value="Unassembled WGS sequence"/>
</dbReference>
<dbReference type="RefSeq" id="XP_064655604.1">
    <property type="nucleotide sequence ID" value="XM_064806278.1"/>
</dbReference>
<dbReference type="GeneID" id="89930381"/>
<evidence type="ECO:0000256" key="1">
    <source>
        <dbReference type="SAM" id="MobiDB-lite"/>
    </source>
</evidence>
<evidence type="ECO:0000313" key="2">
    <source>
        <dbReference type="EMBL" id="KAK5165520.1"/>
    </source>
</evidence>
<protein>
    <submittedName>
        <fullName evidence="2">Uncharacterized protein</fullName>
    </submittedName>
</protein>
<feature type="compositionally biased region" description="Basic and acidic residues" evidence="1">
    <location>
        <begin position="34"/>
        <end position="47"/>
    </location>
</feature>
<proteinExistence type="predicted"/>
<sequence length="186" mass="20171">MFVEGAKLTSVVISQSAPTNFRREEIRLPGLDEEQQRSLREKARQDAQKLYPGLQPLRSSPSGHFASPTDTLPSYEDFTTPRPSPAIPSPGLRESRLMEGIKRHSRKLSNSLTDRLGGLGSGGFGGADGLGLGREDSKYEMRALMEPSRSRVVSPLPGPKMSGESYGSSESERERAVKAVGTGVKI</sequence>
<comment type="caution">
    <text evidence="2">The sequence shown here is derived from an EMBL/GenBank/DDBJ whole genome shotgun (WGS) entry which is preliminary data.</text>
</comment>
<organism evidence="2 3">
    <name type="scientific">Saxophila tyrrhenica</name>
    <dbReference type="NCBI Taxonomy" id="1690608"/>
    <lineage>
        <taxon>Eukaryota</taxon>
        <taxon>Fungi</taxon>
        <taxon>Dikarya</taxon>
        <taxon>Ascomycota</taxon>
        <taxon>Pezizomycotina</taxon>
        <taxon>Dothideomycetes</taxon>
        <taxon>Dothideomycetidae</taxon>
        <taxon>Mycosphaerellales</taxon>
        <taxon>Extremaceae</taxon>
        <taxon>Saxophila</taxon>
    </lineage>
</organism>
<name>A0AAV9NZS5_9PEZI</name>